<evidence type="ECO:0000256" key="7">
    <source>
        <dbReference type="PROSITE-ProRule" id="PRU00035"/>
    </source>
</evidence>
<dbReference type="GO" id="GO:0008270">
    <property type="term" value="F:zinc ion binding"/>
    <property type="evidence" value="ECO:0007669"/>
    <property type="project" value="UniProtKB-KW"/>
</dbReference>
<dbReference type="Pfam" id="PF13832">
    <property type="entry name" value="zf-HC5HC2H_2"/>
    <property type="match status" value="1"/>
</dbReference>
<dbReference type="InterPro" id="IPR034732">
    <property type="entry name" value="EPHD"/>
</dbReference>
<feature type="compositionally biased region" description="Low complexity" evidence="9">
    <location>
        <begin position="343"/>
        <end position="353"/>
    </location>
</feature>
<dbReference type="InterPro" id="IPR001965">
    <property type="entry name" value="Znf_PHD"/>
</dbReference>
<dbReference type="PROSITE" id="PS00633">
    <property type="entry name" value="BROMODOMAIN_1"/>
    <property type="match status" value="1"/>
</dbReference>
<dbReference type="InterPro" id="IPR036427">
    <property type="entry name" value="Bromodomain-like_sf"/>
</dbReference>
<keyword evidence="1" id="KW-0597">Phosphoprotein</keyword>
<dbReference type="GO" id="GO:0006325">
    <property type="term" value="P:chromatin organization"/>
    <property type="evidence" value="ECO:0007669"/>
    <property type="project" value="UniProtKB-ARBA"/>
</dbReference>
<feature type="domain" description="PHD-type" evidence="12">
    <location>
        <begin position="182"/>
        <end position="296"/>
    </location>
</feature>
<feature type="non-terminal residue" evidence="13">
    <location>
        <position position="706"/>
    </location>
</feature>
<dbReference type="Gene3D" id="1.20.920.10">
    <property type="entry name" value="Bromodomain-like"/>
    <property type="match status" value="1"/>
</dbReference>
<comment type="caution">
    <text evidence="13">The sequence shown here is derived from an EMBL/GenBank/DDBJ whole genome shotgun (WGS) entry which is preliminary data.</text>
</comment>
<reference evidence="13 14" key="1">
    <citation type="submission" date="2019-02" db="EMBL/GenBank/DDBJ databases">
        <title>Genome sequencing of the rare red list fungi Dentipellis fragilis.</title>
        <authorList>
            <person name="Buettner E."/>
            <person name="Kellner H."/>
        </authorList>
    </citation>
    <scope>NUCLEOTIDE SEQUENCE [LARGE SCALE GENOMIC DNA]</scope>
    <source>
        <strain evidence="13 14">DSM 105465</strain>
    </source>
</reference>
<evidence type="ECO:0000256" key="6">
    <source>
        <dbReference type="ARBA" id="ARBA00023117"/>
    </source>
</evidence>
<dbReference type="SUPFAM" id="SSF57903">
    <property type="entry name" value="FYVE/PHD zinc finger"/>
    <property type="match status" value="1"/>
</dbReference>
<dbReference type="InterPro" id="IPR050701">
    <property type="entry name" value="Histone_Mod_Regulator"/>
</dbReference>
<dbReference type="InterPro" id="IPR018359">
    <property type="entry name" value="Bromodomain_CS"/>
</dbReference>
<feature type="compositionally biased region" description="Low complexity" evidence="9">
    <location>
        <begin position="314"/>
        <end position="333"/>
    </location>
</feature>
<evidence type="ECO:0000259" key="12">
    <source>
        <dbReference type="PROSITE" id="PS51805"/>
    </source>
</evidence>
<dbReference type="CDD" id="cd15492">
    <property type="entry name" value="PHD_BRPF_JADE_like"/>
    <property type="match status" value="1"/>
</dbReference>
<dbReference type="InterPro" id="IPR001487">
    <property type="entry name" value="Bromodomain"/>
</dbReference>
<dbReference type="InterPro" id="IPR019542">
    <property type="entry name" value="Enhancer_polycomb-like_N"/>
</dbReference>
<dbReference type="PANTHER" id="PTHR13793:SF107">
    <property type="entry name" value="BROMODOMAIN-CONTAINING PROTEIN HOMOLOG"/>
    <property type="match status" value="1"/>
</dbReference>
<gene>
    <name evidence="13" type="ORF">EVG20_g11076</name>
</gene>
<dbReference type="InterPro" id="IPR013083">
    <property type="entry name" value="Znf_RING/FYVE/PHD"/>
</dbReference>
<dbReference type="PROSITE" id="PS50014">
    <property type="entry name" value="BROMODOMAIN_2"/>
    <property type="match status" value="1"/>
</dbReference>
<evidence type="ECO:0000259" key="10">
    <source>
        <dbReference type="PROSITE" id="PS50014"/>
    </source>
</evidence>
<dbReference type="SUPFAM" id="SSF47370">
    <property type="entry name" value="Bromodomain"/>
    <property type="match status" value="1"/>
</dbReference>
<dbReference type="SMART" id="SM00249">
    <property type="entry name" value="PHD"/>
    <property type="match status" value="2"/>
</dbReference>
<feature type="region of interest" description="Disordered" evidence="9">
    <location>
        <begin position="314"/>
        <end position="353"/>
    </location>
</feature>
<dbReference type="PANTHER" id="PTHR13793">
    <property type="entry name" value="PHD FINGER PROTEINS"/>
    <property type="match status" value="1"/>
</dbReference>
<protein>
    <recommendedName>
        <fullName evidence="15">PHD-type domain-containing protein</fullName>
    </recommendedName>
</protein>
<dbReference type="InterPro" id="IPR019787">
    <property type="entry name" value="Znf_PHD-finger"/>
</dbReference>
<dbReference type="InterPro" id="IPR019786">
    <property type="entry name" value="Zinc_finger_PHD-type_CS"/>
</dbReference>
<dbReference type="Gene3D" id="3.30.40.10">
    <property type="entry name" value="Zinc/RING finger domain, C3HC4 (zinc finger)"/>
    <property type="match status" value="2"/>
</dbReference>
<evidence type="ECO:0000259" key="11">
    <source>
        <dbReference type="PROSITE" id="PS50016"/>
    </source>
</evidence>
<dbReference type="Pfam" id="PF13831">
    <property type="entry name" value="PHD_2"/>
    <property type="match status" value="1"/>
</dbReference>
<dbReference type="OrthoDB" id="20839at2759"/>
<evidence type="ECO:0000256" key="2">
    <source>
        <dbReference type="ARBA" id="ARBA00022723"/>
    </source>
</evidence>
<feature type="region of interest" description="Disordered" evidence="9">
    <location>
        <begin position="588"/>
        <end position="629"/>
    </location>
</feature>
<keyword evidence="5" id="KW-0862">Zinc</keyword>
<dbReference type="AlphaFoldDB" id="A0A4Y9XLV6"/>
<evidence type="ECO:0000256" key="9">
    <source>
        <dbReference type="SAM" id="MobiDB-lite"/>
    </source>
</evidence>
<feature type="region of interest" description="Disordered" evidence="9">
    <location>
        <begin position="675"/>
        <end position="706"/>
    </location>
</feature>
<dbReference type="GO" id="GO:0006357">
    <property type="term" value="P:regulation of transcription by RNA polymerase II"/>
    <property type="evidence" value="ECO:0007669"/>
    <property type="project" value="TreeGrafter"/>
</dbReference>
<dbReference type="CDD" id="cd04369">
    <property type="entry name" value="Bromodomain"/>
    <property type="match status" value="1"/>
</dbReference>
<evidence type="ECO:0000256" key="1">
    <source>
        <dbReference type="ARBA" id="ARBA00022553"/>
    </source>
</evidence>
<dbReference type="Pfam" id="PF00439">
    <property type="entry name" value="Bromodomain"/>
    <property type="match status" value="1"/>
</dbReference>
<sequence>MARHHSPAPIPTVSYTVVEDDISQQRTLVRDAPTRSYGYNDFADFVRPQNHYIRYIEPLESDLAKHVEYDMDEQDQEWVDALNVERKAQGSDKVSYEAFEIVMDRLEKEWFDLTKNIPKPDLALPSEDSTCNICDDAEGENTNAIVFCDGCNLAVHQDCYGVPYIPEGQWLCRKCTVSPENPVSCKLCPVEGGAFKQTNNGEWVHLLCAIWVPETRVANEVLMEPVTGIERISKQRWKLRCTVCGERDGACIQCSKPTCAISFHPTCGRAAHFLMPMKAATGAEAPTLQCFCEKHLPKEQAEIRLRALEVEAENAQSEASGSEAESEGSTAAARPHHHTHVGANAKSSKSARAYAKTYKPGPPIVPALILGRVLQYVERVHMRKRPEFVELCSRYWSLKREARRGAPLLKRLHLEPWTVTGMQAREQTEADKVAKLEHMLRLRRDLETVRMLAELCRKREKDKRAGIEVVRNIARTVVFPSETGLREIFDKIAGQDTNEYFAHPVSKSLAPDYYEVVKNPMCWDTIEAKLDRHEYWDVQALKDDVLLVLDNAMAYNAADTTWYKAARRFKGNLDAYFKQLDTLKTSAPLEVAQPPTSQEESMDVEQNGAASTSNISANQEENPTPPKPILGPIGDLEPPLAQLELLVSDTIKNESEYILGDNDPLTSIFAYEFGKLKPIPPPQPKTKRTRKTHQQQQLDASAGFRA</sequence>
<evidence type="ECO:0000256" key="3">
    <source>
        <dbReference type="ARBA" id="ARBA00022737"/>
    </source>
</evidence>
<evidence type="ECO:0000256" key="4">
    <source>
        <dbReference type="ARBA" id="ARBA00022771"/>
    </source>
</evidence>
<evidence type="ECO:0000313" key="13">
    <source>
        <dbReference type="EMBL" id="TFY51274.1"/>
    </source>
</evidence>
<keyword evidence="2" id="KW-0479">Metal-binding</keyword>
<evidence type="ECO:0008006" key="15">
    <source>
        <dbReference type="Google" id="ProtNLM"/>
    </source>
</evidence>
<dbReference type="PROSITE" id="PS01359">
    <property type="entry name" value="ZF_PHD_1"/>
    <property type="match status" value="1"/>
</dbReference>
<name>A0A4Y9XLV6_9AGAM</name>
<feature type="domain" description="Bromo" evidence="10">
    <location>
        <begin position="493"/>
        <end position="563"/>
    </location>
</feature>
<dbReference type="FunFam" id="3.30.40.10:FF:000008">
    <property type="entry name" value="Bromodomain containing 1, isoform CRA_a"/>
    <property type="match status" value="1"/>
</dbReference>
<dbReference type="Proteomes" id="UP000298327">
    <property type="component" value="Unassembled WGS sequence"/>
</dbReference>
<dbReference type="InterPro" id="IPR011011">
    <property type="entry name" value="Znf_FYVE_PHD"/>
</dbReference>
<dbReference type="SMART" id="SM00297">
    <property type="entry name" value="BROMO"/>
    <property type="match status" value="1"/>
</dbReference>
<dbReference type="STRING" id="205917.A0A4Y9XLV6"/>
<dbReference type="Pfam" id="PF10513">
    <property type="entry name" value="EPL1"/>
    <property type="match status" value="1"/>
</dbReference>
<keyword evidence="6 7" id="KW-0103">Bromodomain</keyword>
<keyword evidence="3" id="KW-0677">Repeat</keyword>
<dbReference type="PROSITE" id="PS51805">
    <property type="entry name" value="EPHD"/>
    <property type="match status" value="1"/>
</dbReference>
<dbReference type="EMBL" id="SEOQ01001563">
    <property type="protein sequence ID" value="TFY51274.1"/>
    <property type="molecule type" value="Genomic_DNA"/>
</dbReference>
<feature type="domain" description="PHD-type" evidence="11">
    <location>
        <begin position="128"/>
        <end position="178"/>
    </location>
</feature>
<evidence type="ECO:0000256" key="5">
    <source>
        <dbReference type="ARBA" id="ARBA00022833"/>
    </source>
</evidence>
<keyword evidence="14" id="KW-1185">Reference proteome</keyword>
<feature type="compositionally biased region" description="Polar residues" evidence="9">
    <location>
        <begin position="608"/>
        <end position="622"/>
    </location>
</feature>
<dbReference type="PRINTS" id="PR00503">
    <property type="entry name" value="BROMODOMAIN"/>
</dbReference>
<keyword evidence="4 8" id="KW-0863">Zinc-finger</keyword>
<proteinExistence type="predicted"/>
<dbReference type="PROSITE" id="PS50016">
    <property type="entry name" value="ZF_PHD_2"/>
    <property type="match status" value="1"/>
</dbReference>
<accession>A0A4Y9XLV6</accession>
<organism evidence="13 14">
    <name type="scientific">Dentipellis fragilis</name>
    <dbReference type="NCBI Taxonomy" id="205917"/>
    <lineage>
        <taxon>Eukaryota</taxon>
        <taxon>Fungi</taxon>
        <taxon>Dikarya</taxon>
        <taxon>Basidiomycota</taxon>
        <taxon>Agaricomycotina</taxon>
        <taxon>Agaricomycetes</taxon>
        <taxon>Russulales</taxon>
        <taxon>Hericiaceae</taxon>
        <taxon>Dentipellis</taxon>
    </lineage>
</organism>
<evidence type="ECO:0000256" key="8">
    <source>
        <dbReference type="PROSITE-ProRule" id="PRU00146"/>
    </source>
</evidence>
<evidence type="ECO:0000313" key="14">
    <source>
        <dbReference type="Proteomes" id="UP000298327"/>
    </source>
</evidence>